<dbReference type="OrthoDB" id="66829at2"/>
<comment type="caution">
    <text evidence="1">The sequence shown here is derived from an EMBL/GenBank/DDBJ whole genome shotgun (WGS) entry which is preliminary data.</text>
</comment>
<reference evidence="1 2" key="1">
    <citation type="submission" date="2019-07" db="EMBL/GenBank/DDBJ databases">
        <title>Whole genome shotgun sequence of Segetibacter aerophilus NBRC 106135.</title>
        <authorList>
            <person name="Hosoyama A."/>
            <person name="Uohara A."/>
            <person name="Ohji S."/>
            <person name="Ichikawa N."/>
        </authorList>
    </citation>
    <scope>NUCLEOTIDE SEQUENCE [LARGE SCALE GENOMIC DNA]</scope>
    <source>
        <strain evidence="1 2">NBRC 106135</strain>
    </source>
</reference>
<evidence type="ECO:0000313" key="1">
    <source>
        <dbReference type="EMBL" id="GEO12153.1"/>
    </source>
</evidence>
<dbReference type="EMBL" id="BJYT01000041">
    <property type="protein sequence ID" value="GEO12153.1"/>
    <property type="molecule type" value="Genomic_DNA"/>
</dbReference>
<accession>A0A512BJK7</accession>
<name>A0A512BJK7_9BACT</name>
<dbReference type="RefSeq" id="WP_147206277.1">
    <property type="nucleotide sequence ID" value="NZ_BJYT01000041.1"/>
</dbReference>
<sequence length="86" mass="9893">MFIVPQEEPEDCKDLNRKEESFPKANLTGSLLITTEEVDSLWETVKDKAVIKTTLADREYLMRDLSILDNNVYELVFGQDISNPKT</sequence>
<evidence type="ECO:0000313" key="2">
    <source>
        <dbReference type="Proteomes" id="UP000321513"/>
    </source>
</evidence>
<organism evidence="1 2">
    <name type="scientific">Segetibacter aerophilus</name>
    <dbReference type="NCBI Taxonomy" id="670293"/>
    <lineage>
        <taxon>Bacteria</taxon>
        <taxon>Pseudomonadati</taxon>
        <taxon>Bacteroidota</taxon>
        <taxon>Chitinophagia</taxon>
        <taxon>Chitinophagales</taxon>
        <taxon>Chitinophagaceae</taxon>
        <taxon>Segetibacter</taxon>
    </lineage>
</organism>
<dbReference type="Proteomes" id="UP000321513">
    <property type="component" value="Unassembled WGS sequence"/>
</dbReference>
<proteinExistence type="predicted"/>
<dbReference type="AlphaFoldDB" id="A0A512BJK7"/>
<keyword evidence="2" id="KW-1185">Reference proteome</keyword>
<gene>
    <name evidence="1" type="ORF">SAE01_46490</name>
</gene>
<protein>
    <submittedName>
        <fullName evidence="1">Uncharacterized protein</fullName>
    </submittedName>
</protein>